<accession>A0ABU1WKM2</accession>
<dbReference type="Pfam" id="PF13302">
    <property type="entry name" value="Acetyltransf_3"/>
    <property type="match status" value="1"/>
</dbReference>
<reference evidence="2 3" key="1">
    <citation type="submission" date="2023-07" db="EMBL/GenBank/DDBJ databases">
        <title>Sorghum-associated microbial communities from plants grown in Nebraska, USA.</title>
        <authorList>
            <person name="Schachtman D."/>
        </authorList>
    </citation>
    <scope>NUCLEOTIDE SEQUENCE [LARGE SCALE GENOMIC DNA]</scope>
    <source>
        <strain evidence="2 3">4249</strain>
    </source>
</reference>
<feature type="domain" description="N-acetyltransferase" evidence="1">
    <location>
        <begin position="1"/>
        <end position="144"/>
    </location>
</feature>
<dbReference type="PROSITE" id="PS51186">
    <property type="entry name" value="GNAT"/>
    <property type="match status" value="1"/>
</dbReference>
<proteinExistence type="predicted"/>
<dbReference type="Gene3D" id="3.40.630.30">
    <property type="match status" value="1"/>
</dbReference>
<dbReference type="PANTHER" id="PTHR43792:SF16">
    <property type="entry name" value="N-ACETYLTRANSFERASE DOMAIN-CONTAINING PROTEIN"/>
    <property type="match status" value="1"/>
</dbReference>
<evidence type="ECO:0000313" key="2">
    <source>
        <dbReference type="EMBL" id="MDR7149839.1"/>
    </source>
</evidence>
<gene>
    <name evidence="2" type="ORF">J2W49_001794</name>
</gene>
<organism evidence="2 3">
    <name type="scientific">Hydrogenophaga palleronii</name>
    <dbReference type="NCBI Taxonomy" id="65655"/>
    <lineage>
        <taxon>Bacteria</taxon>
        <taxon>Pseudomonadati</taxon>
        <taxon>Pseudomonadota</taxon>
        <taxon>Betaproteobacteria</taxon>
        <taxon>Burkholderiales</taxon>
        <taxon>Comamonadaceae</taxon>
        <taxon>Hydrogenophaga</taxon>
    </lineage>
</organism>
<dbReference type="InterPro" id="IPR016181">
    <property type="entry name" value="Acyl_CoA_acyltransferase"/>
</dbReference>
<evidence type="ECO:0000313" key="3">
    <source>
        <dbReference type="Proteomes" id="UP001265700"/>
    </source>
</evidence>
<dbReference type="PANTHER" id="PTHR43792">
    <property type="entry name" value="GNAT FAMILY, PUTATIVE (AFU_ORTHOLOGUE AFUA_3G00765)-RELATED-RELATED"/>
    <property type="match status" value="1"/>
</dbReference>
<keyword evidence="3" id="KW-1185">Reference proteome</keyword>
<dbReference type="Proteomes" id="UP001265700">
    <property type="component" value="Unassembled WGS sequence"/>
</dbReference>
<sequence length="146" mass="16088">MRFLNGGRPVPLEGYTDGDFLTPRGTEPEVLVAHERETGEFVGWFALFGDGLAGGCKTAELGYRLRRDAWGKGYGAEGARALVAEALGNLGFDRVRAQTMTVNHGSRRVMEKAGFRYVETVFPSFLEPLAGGEQGEVIYEVWRDKV</sequence>
<protein>
    <submittedName>
        <fullName evidence="2">RimJ/RimL family protein N-acetyltransferase</fullName>
    </submittedName>
</protein>
<dbReference type="InterPro" id="IPR051531">
    <property type="entry name" value="N-acetyltransferase"/>
</dbReference>
<comment type="caution">
    <text evidence="2">The sequence shown here is derived from an EMBL/GenBank/DDBJ whole genome shotgun (WGS) entry which is preliminary data.</text>
</comment>
<dbReference type="EMBL" id="JAVDWU010000003">
    <property type="protein sequence ID" value="MDR7149839.1"/>
    <property type="molecule type" value="Genomic_DNA"/>
</dbReference>
<dbReference type="InterPro" id="IPR000182">
    <property type="entry name" value="GNAT_dom"/>
</dbReference>
<evidence type="ECO:0000259" key="1">
    <source>
        <dbReference type="PROSITE" id="PS51186"/>
    </source>
</evidence>
<name>A0ABU1WKM2_9BURK</name>
<dbReference type="SUPFAM" id="SSF55729">
    <property type="entry name" value="Acyl-CoA N-acyltransferases (Nat)"/>
    <property type="match status" value="1"/>
</dbReference>